<dbReference type="Pfam" id="PF11927">
    <property type="entry name" value="HODM_asu-like"/>
    <property type="match status" value="1"/>
</dbReference>
<feature type="transmembrane region" description="Helical" evidence="1">
    <location>
        <begin position="20"/>
        <end position="42"/>
    </location>
</feature>
<dbReference type="Proteomes" id="UP001149165">
    <property type="component" value="Unassembled WGS sequence"/>
</dbReference>
<dbReference type="EMBL" id="JAPQKH010000006">
    <property type="protein sequence ID" value="KAJ5094097.1"/>
    <property type="molecule type" value="Genomic_DNA"/>
</dbReference>
<evidence type="ECO:0000313" key="2">
    <source>
        <dbReference type="EMBL" id="KAJ5094097.1"/>
    </source>
</evidence>
<keyword evidence="3" id="KW-1185">Reference proteome</keyword>
<proteinExistence type="predicted"/>
<dbReference type="InterPro" id="IPR021848">
    <property type="entry name" value="HODM_asu-like"/>
</dbReference>
<evidence type="ECO:0000313" key="3">
    <source>
        <dbReference type="Proteomes" id="UP001149165"/>
    </source>
</evidence>
<reference evidence="2" key="2">
    <citation type="journal article" date="2023" name="IMA Fungus">
        <title>Comparative genomic study of the Penicillium genus elucidates a diverse pangenome and 15 lateral gene transfer events.</title>
        <authorList>
            <person name="Petersen C."/>
            <person name="Sorensen T."/>
            <person name="Nielsen M.R."/>
            <person name="Sondergaard T.E."/>
            <person name="Sorensen J.L."/>
            <person name="Fitzpatrick D.A."/>
            <person name="Frisvad J.C."/>
            <person name="Nielsen K.L."/>
        </authorList>
    </citation>
    <scope>NUCLEOTIDE SEQUENCE</scope>
    <source>
        <strain evidence="2">IBT 30069</strain>
    </source>
</reference>
<name>A0A9W9K6L8_9EURO</name>
<accession>A0A9W9K6L8</accession>
<keyword evidence="1" id="KW-0812">Transmembrane</keyword>
<reference evidence="2" key="1">
    <citation type="submission" date="2022-11" db="EMBL/GenBank/DDBJ databases">
        <authorList>
            <person name="Petersen C."/>
        </authorList>
    </citation>
    <scope>NUCLEOTIDE SEQUENCE</scope>
    <source>
        <strain evidence="2">IBT 30069</strain>
    </source>
</reference>
<evidence type="ECO:0000256" key="1">
    <source>
        <dbReference type="SAM" id="Phobius"/>
    </source>
</evidence>
<keyword evidence="1" id="KW-1133">Transmembrane helix</keyword>
<gene>
    <name evidence="2" type="ORF">N7456_009958</name>
</gene>
<comment type="caution">
    <text evidence="2">The sequence shown here is derived from an EMBL/GenBank/DDBJ whole genome shotgun (WGS) entry which is preliminary data.</text>
</comment>
<dbReference type="OrthoDB" id="5043642at2759"/>
<organism evidence="2 3">
    <name type="scientific">Penicillium angulare</name>
    <dbReference type="NCBI Taxonomy" id="116970"/>
    <lineage>
        <taxon>Eukaryota</taxon>
        <taxon>Fungi</taxon>
        <taxon>Dikarya</taxon>
        <taxon>Ascomycota</taxon>
        <taxon>Pezizomycotina</taxon>
        <taxon>Eurotiomycetes</taxon>
        <taxon>Eurotiomycetidae</taxon>
        <taxon>Eurotiales</taxon>
        <taxon>Aspergillaceae</taxon>
        <taxon>Penicillium</taxon>
    </lineage>
</organism>
<dbReference type="AlphaFoldDB" id="A0A9W9K6L8"/>
<protein>
    <recommendedName>
        <fullName evidence="4">DUF3445 domain containing protein</fullName>
    </recommendedName>
</protein>
<evidence type="ECO:0008006" key="4">
    <source>
        <dbReference type="Google" id="ProtNLM"/>
    </source>
</evidence>
<sequence>MATLLNQQLDLITSWCETSSLWSLIGTGAILLGVCVAVRYWFERCSAPKLSNIEDEPDMKSPTVKPLMNFDWQSTEPLQLRSFQGKHKYNLTMAIENLDPSEMIPMDKTYKDRLALRQKILKEHHDIAVAVNESATADHRSHSAVSELYSFILGKYLPDRYPSMFKLHPSTDEKPDYFENLVTGASWPTKMNAEMSTIRALEILAQTVDEEFLILLPDLSSPDQPKYILQAYATCFPSGFNTRQKLGLRLADIHGPVPKYAEKLERSMDRFFAKIEVGRVVKRVNWSINTEGTGLFHAFDSEKEVQTIKPGELNVKQTFLRSERQTLQRLPHSKALVFAFHTYLYPLQQIKDEGLGEELAVAIEGLNKGNVPGIYEYKDGDYWGEATKHFLRS</sequence>
<keyword evidence="1" id="KW-0472">Membrane</keyword>